<dbReference type="Gene3D" id="3.30.1310.20">
    <property type="entry name" value="PRTase-like"/>
    <property type="match status" value="1"/>
</dbReference>
<dbReference type="GO" id="GO:0016757">
    <property type="term" value="F:glycosyltransferase activity"/>
    <property type="evidence" value="ECO:0007669"/>
    <property type="project" value="UniProtKB-KW"/>
</dbReference>
<protein>
    <submittedName>
        <fullName evidence="2">Phosphoribosyltransferase</fullName>
    </submittedName>
</protein>
<reference evidence="2 3" key="1">
    <citation type="submission" date="2019-11" db="EMBL/GenBank/DDBJ databases">
        <authorList>
            <person name="Li X.-J."/>
            <person name="Feng X.-M."/>
        </authorList>
    </citation>
    <scope>NUCLEOTIDE SEQUENCE [LARGE SCALE GENOMIC DNA]</scope>
    <source>
        <strain evidence="2 3">XMNu-373</strain>
    </source>
</reference>
<comment type="caution">
    <text evidence="2">The sequence shown here is derived from an EMBL/GenBank/DDBJ whole genome shotgun (WGS) entry which is preliminary data.</text>
</comment>
<dbReference type="InterPro" id="IPR000836">
    <property type="entry name" value="PRTase_dom"/>
</dbReference>
<gene>
    <name evidence="2" type="ORF">F7O44_28495</name>
</gene>
<dbReference type="EMBL" id="WLZY01000016">
    <property type="protein sequence ID" value="NDL61017.1"/>
    <property type="molecule type" value="Genomic_DNA"/>
</dbReference>
<dbReference type="Pfam" id="PF00156">
    <property type="entry name" value="Pribosyltran"/>
    <property type="match status" value="1"/>
</dbReference>
<sequence>MTGIKMGPWRDREQAGRELGRALLERLGGSPMQPPLVLGLPRGGVVVAAAVTEVIGGELDVLVVRKVGVPWHRELAIGAVTASGLRIHNTDVIRRSRLRDQDAEVAFANAQREAQDRERLFRAGRPSLEFGGRMIVVVDDGLATGATALAAVELLENARPAPERVILAAPVAPPDTAARLASHVDDMVVLRLPADFMAVGEWFDDFTQVDDATVKRLLDGSATI</sequence>
<keyword evidence="3" id="KW-1185">Reference proteome</keyword>
<dbReference type="SUPFAM" id="SSF53271">
    <property type="entry name" value="PRTase-like"/>
    <property type="match status" value="1"/>
</dbReference>
<dbReference type="RefSeq" id="WP_162453733.1">
    <property type="nucleotide sequence ID" value="NZ_WLZY01000016.1"/>
</dbReference>
<proteinExistence type="predicted"/>
<dbReference type="AlphaFoldDB" id="A0A7K3MD90"/>
<dbReference type="Gene3D" id="3.40.50.2020">
    <property type="match status" value="1"/>
</dbReference>
<evidence type="ECO:0000259" key="1">
    <source>
        <dbReference type="Pfam" id="PF00156"/>
    </source>
</evidence>
<evidence type="ECO:0000313" key="3">
    <source>
        <dbReference type="Proteomes" id="UP000460435"/>
    </source>
</evidence>
<feature type="domain" description="Phosphoribosyltransferase" evidence="1">
    <location>
        <begin position="18"/>
        <end position="186"/>
    </location>
</feature>
<dbReference type="InterPro" id="IPR029057">
    <property type="entry name" value="PRTase-like"/>
</dbReference>
<keyword evidence="2" id="KW-0328">Glycosyltransferase</keyword>
<evidence type="ECO:0000313" key="2">
    <source>
        <dbReference type="EMBL" id="NDL61017.1"/>
    </source>
</evidence>
<dbReference type="Proteomes" id="UP000460435">
    <property type="component" value="Unassembled WGS sequence"/>
</dbReference>
<keyword evidence="2" id="KW-0808">Transferase</keyword>
<name>A0A7K3MD90_9ACTN</name>
<accession>A0A7K3MD90</accession>
<organism evidence="2 3">
    <name type="scientific">Phytoactinopolyspora mesophila</name>
    <dbReference type="NCBI Taxonomy" id="2650750"/>
    <lineage>
        <taxon>Bacteria</taxon>
        <taxon>Bacillati</taxon>
        <taxon>Actinomycetota</taxon>
        <taxon>Actinomycetes</taxon>
        <taxon>Jiangellales</taxon>
        <taxon>Jiangellaceae</taxon>
        <taxon>Phytoactinopolyspora</taxon>
    </lineage>
</organism>